<reference evidence="1" key="3">
    <citation type="submission" date="2016-05" db="EMBL/GenBank/DDBJ databases">
        <title>WGS assembly of Xenopus tropicalis.</title>
        <authorList>
            <person name="Sessions A."/>
            <person name="Jenkins J."/>
            <person name="Mitros T."/>
            <person name="Lyons J.T."/>
            <person name="Dichmann D.S."/>
            <person name="Robert J."/>
            <person name="Harland R.M."/>
            <person name="Rokhsar D.S."/>
        </authorList>
    </citation>
    <scope>NUCLEOTIDE SEQUENCE</scope>
    <source>
        <strain evidence="1">Nigerian</strain>
    </source>
</reference>
<dbReference type="AlphaFoldDB" id="A0A1B8Y934"/>
<accession>A0A1B8Y934</accession>
<evidence type="ECO:0000313" key="1">
    <source>
        <dbReference type="EMBL" id="OCA19515.1"/>
    </source>
</evidence>
<sequence length="169" mass="19355">GWLEPDLFNCTYSAFVELSSMLDGLERNETEHNRSQEARLASAFSDRPDVSVHPRRVQKPLKTGSFILTLGSREHREALLHNEHGSAGLMNLLWEYSSTLAKNMKLTYLNPVGLVTPNIMLNIERVENQNSARRQFPRYHSHLVRGQTFWDHLTHVVLSESVLVPPKPK</sequence>
<protein>
    <submittedName>
        <fullName evidence="1">Uncharacterized protein</fullName>
    </submittedName>
</protein>
<gene>
    <name evidence="1" type="ORF">XENTR_v900287291mg</name>
</gene>
<dbReference type="EMBL" id="KV460376">
    <property type="protein sequence ID" value="OCA19515.1"/>
    <property type="molecule type" value="Genomic_DNA"/>
</dbReference>
<feature type="non-terminal residue" evidence="1">
    <location>
        <position position="1"/>
    </location>
</feature>
<organism evidence="1">
    <name type="scientific">Xenopus tropicalis</name>
    <name type="common">Western clawed frog</name>
    <name type="synonym">Silurana tropicalis</name>
    <dbReference type="NCBI Taxonomy" id="8364"/>
    <lineage>
        <taxon>Eukaryota</taxon>
        <taxon>Metazoa</taxon>
        <taxon>Chordata</taxon>
        <taxon>Craniata</taxon>
        <taxon>Vertebrata</taxon>
        <taxon>Euteleostomi</taxon>
        <taxon>Amphibia</taxon>
        <taxon>Batrachia</taxon>
        <taxon>Anura</taxon>
        <taxon>Pipoidea</taxon>
        <taxon>Pipidae</taxon>
        <taxon>Xenopodinae</taxon>
        <taxon>Xenopus</taxon>
        <taxon>Silurana</taxon>
    </lineage>
</organism>
<reference evidence="1" key="1">
    <citation type="submission" date="2009-11" db="EMBL/GenBank/DDBJ databases">
        <authorList>
            <consortium name="US DOE Joint Genome Institute (JGI-PGF)"/>
            <person name="Ottilar R."/>
            <person name="Schmutz J."/>
            <person name="Salamov A."/>
            <person name="Cheng J.F."/>
            <person name="Lucas S."/>
            <person name="Pitluck S."/>
            <person name="Gundlach H."/>
            <person name="Guo Y."/>
            <person name="Haberer G."/>
            <person name="Nasrallah J."/>
            <person name="Mayer K.F.X."/>
            <person name="van de Peer Y."/>
            <person name="Weigel D."/>
            <person name="Grigoriev I.V."/>
        </authorList>
    </citation>
    <scope>NUCLEOTIDE SEQUENCE</scope>
    <source>
        <strain evidence="1">Nigerian</strain>
    </source>
</reference>
<feature type="non-terminal residue" evidence="1">
    <location>
        <position position="169"/>
    </location>
</feature>
<name>A0A1B8Y934_XENTR</name>
<reference evidence="1" key="2">
    <citation type="journal article" date="2010" name="Science">
        <title>The genome of the Western clawed frog Xenopus tropicalis.</title>
        <authorList>
            <person name="Hellsten U."/>
            <person name="Harland R.M."/>
            <person name="Gilchrist M.J."/>
            <person name="Hendrix D."/>
            <person name="Jurka J."/>
            <person name="Kapitonov V."/>
            <person name="Ovcharenko I."/>
            <person name="Putnam N.H."/>
            <person name="Shu S."/>
            <person name="Taher L."/>
            <person name="Blitz I.L."/>
            <person name="Blumberg B."/>
            <person name="Dichmann D.S."/>
            <person name="Dubchak I."/>
            <person name="Amaya E."/>
            <person name="Detter J.C."/>
            <person name="Fletcher R."/>
            <person name="Gerhard D.S."/>
            <person name="Goodstein D."/>
            <person name="Graves T."/>
            <person name="Grigoriev I.V."/>
            <person name="Grimwood J."/>
            <person name="Kawashima T."/>
            <person name="Lindquist E."/>
            <person name="Lucas S.M."/>
            <person name="Mead P.E."/>
            <person name="Mitros T."/>
            <person name="Ogino H."/>
            <person name="Ohta Y."/>
            <person name="Poliakov A.V."/>
            <person name="Pollet N."/>
            <person name="Robert J."/>
            <person name="Salamov A."/>
            <person name="Sater A.K."/>
            <person name="Schmutz J."/>
            <person name="Terry A."/>
            <person name="Vize P.D."/>
            <person name="Warren W.C."/>
            <person name="Wells D."/>
            <person name="Wills A."/>
            <person name="Wilson R.K."/>
            <person name="Zimmerman L.B."/>
            <person name="Zorn A.M."/>
            <person name="Grainger R."/>
            <person name="Grammer T."/>
            <person name="Khokha M.K."/>
            <person name="Richardson P.M."/>
            <person name="Rokhsar D.S."/>
        </authorList>
    </citation>
    <scope>NUCLEOTIDE SEQUENCE [LARGE SCALE GENOMIC DNA]</scope>
    <source>
        <strain evidence="1">Nigerian</strain>
    </source>
</reference>
<proteinExistence type="predicted"/>